<dbReference type="GO" id="GO:0003677">
    <property type="term" value="F:DNA binding"/>
    <property type="evidence" value="ECO:0007669"/>
    <property type="project" value="InterPro"/>
</dbReference>
<sequence>MPPKASTGRGGARGRGRGRGRGGASAAAAAAAVESTRPEPTAAAPADDAGEDSLFMPKDEPMRDAPAPESADVAMADAPGDAAVTTTETGNKDVAASASHPEDPRISSVRSSETPAASSGPGSPASNATRGKKAAARLPTFKGRRSKEERDAMEAEAAAKRRERLAEQSKAQKAAGRGRGDRGRGRGRGGDRGGRGGRGGYMGSSGEGGGIFSSGVVVRDSRNNMLHRGKTFGAGGAPGIKREARARTTQSAQGEQSGDEEDGGYISSDPEEATLGPRKDVDTINLISDDEEEIEEAGPSTKRRERYNAADLAPVRIQRKEHENRAVGITGEGPGATKIKTEEDISSPRKGKGKAKDVEVIASKDTWKGAWGWGEDSDGTIRIKDEPTDEPMTVPSDIATVAGDSAVKDPPSSPDLSRKTKFKPKPRRKPRFRAPTALVTEEDRLEEERHNQNMDVLRDELGEVVLTPHQKQQATGAPGDATAATTDTEGDTPMKDEAAQQQSQLQDKKEDRVYLFQLPPIIPSLHIDENSVKKEPSSPTQTRTQPGAVDLTGSSAPATAGIDLTQDVDAPAQLASGKAGKLRIHASGRATLDWGGTSLELTMGTEAHFLQDIIISRLLSEEERGQSRIGGEAMAFGQVRGKFVVTPDWDEIVG</sequence>
<accession>A0A6A6B5W8</accession>
<dbReference type="PANTHER" id="PTHR13408:SF0">
    <property type="entry name" value="DNA-DIRECTED RNA POLYMERASE III SUBUNIT RPC4"/>
    <property type="match status" value="1"/>
</dbReference>
<keyword evidence="2" id="KW-0240">DNA-directed RNA polymerase</keyword>
<feature type="compositionally biased region" description="Low complexity" evidence="5">
    <location>
        <begin position="115"/>
        <end position="126"/>
    </location>
</feature>
<feature type="compositionally biased region" description="Basic and acidic residues" evidence="5">
    <location>
        <begin position="178"/>
        <end position="194"/>
    </location>
</feature>
<organism evidence="6 7">
    <name type="scientific">Aplosporella prunicola CBS 121167</name>
    <dbReference type="NCBI Taxonomy" id="1176127"/>
    <lineage>
        <taxon>Eukaryota</taxon>
        <taxon>Fungi</taxon>
        <taxon>Dikarya</taxon>
        <taxon>Ascomycota</taxon>
        <taxon>Pezizomycotina</taxon>
        <taxon>Dothideomycetes</taxon>
        <taxon>Dothideomycetes incertae sedis</taxon>
        <taxon>Botryosphaeriales</taxon>
        <taxon>Aplosporellaceae</taxon>
        <taxon>Aplosporella</taxon>
    </lineage>
</organism>
<dbReference type="InterPro" id="IPR007811">
    <property type="entry name" value="RPC4"/>
</dbReference>
<dbReference type="PANTHER" id="PTHR13408">
    <property type="entry name" value="DNA-DIRECTED RNA POLYMERASE III"/>
    <property type="match status" value="1"/>
</dbReference>
<dbReference type="EMBL" id="ML995495">
    <property type="protein sequence ID" value="KAF2138813.1"/>
    <property type="molecule type" value="Genomic_DNA"/>
</dbReference>
<gene>
    <name evidence="6" type="ORF">K452DRAFT_290462</name>
</gene>
<evidence type="ECO:0000256" key="4">
    <source>
        <dbReference type="ARBA" id="ARBA00023242"/>
    </source>
</evidence>
<feature type="compositionally biased region" description="Basic and acidic residues" evidence="5">
    <location>
        <begin position="146"/>
        <end position="167"/>
    </location>
</feature>
<feature type="compositionally biased region" description="Low complexity" evidence="5">
    <location>
        <begin position="24"/>
        <end position="47"/>
    </location>
</feature>
<feature type="compositionally biased region" description="Gly residues" evidence="5">
    <location>
        <begin position="196"/>
        <end position="212"/>
    </location>
</feature>
<name>A0A6A6B5W8_9PEZI</name>
<evidence type="ECO:0000256" key="1">
    <source>
        <dbReference type="ARBA" id="ARBA00004123"/>
    </source>
</evidence>
<keyword evidence="4" id="KW-0539">Nucleus</keyword>
<dbReference type="RefSeq" id="XP_033394526.1">
    <property type="nucleotide sequence ID" value="XM_033541006.1"/>
</dbReference>
<feature type="compositionally biased region" description="Low complexity" evidence="5">
    <location>
        <begin position="474"/>
        <end position="487"/>
    </location>
</feature>
<keyword evidence="7" id="KW-1185">Reference proteome</keyword>
<feature type="compositionally biased region" description="Basic and acidic residues" evidence="5">
    <location>
        <begin position="446"/>
        <end position="461"/>
    </location>
</feature>
<evidence type="ECO:0008006" key="8">
    <source>
        <dbReference type="Google" id="ProtNLM"/>
    </source>
</evidence>
<keyword evidence="3" id="KW-0804">Transcription</keyword>
<dbReference type="GO" id="GO:0005666">
    <property type="term" value="C:RNA polymerase III complex"/>
    <property type="evidence" value="ECO:0007669"/>
    <property type="project" value="InterPro"/>
</dbReference>
<dbReference type="AlphaFoldDB" id="A0A6A6B5W8"/>
<evidence type="ECO:0000313" key="7">
    <source>
        <dbReference type="Proteomes" id="UP000799438"/>
    </source>
</evidence>
<evidence type="ECO:0000313" key="6">
    <source>
        <dbReference type="EMBL" id="KAF2138813.1"/>
    </source>
</evidence>
<evidence type="ECO:0000256" key="5">
    <source>
        <dbReference type="SAM" id="MobiDB-lite"/>
    </source>
</evidence>
<protein>
    <recommendedName>
        <fullName evidence="8">RNA polymerase III RPC4-domain-containing protein</fullName>
    </recommendedName>
</protein>
<feature type="compositionally biased region" description="Basic and acidic residues" evidence="5">
    <location>
        <begin position="526"/>
        <end position="536"/>
    </location>
</feature>
<feature type="region of interest" description="Disordered" evidence="5">
    <location>
        <begin position="1"/>
        <end position="509"/>
    </location>
</feature>
<evidence type="ECO:0000256" key="3">
    <source>
        <dbReference type="ARBA" id="ARBA00023163"/>
    </source>
</evidence>
<dbReference type="Proteomes" id="UP000799438">
    <property type="component" value="Unassembled WGS sequence"/>
</dbReference>
<dbReference type="GeneID" id="54298502"/>
<dbReference type="OrthoDB" id="5836119at2759"/>
<evidence type="ECO:0000256" key="2">
    <source>
        <dbReference type="ARBA" id="ARBA00022478"/>
    </source>
</evidence>
<dbReference type="Pfam" id="PF05132">
    <property type="entry name" value="RNA_pol_Rpc4"/>
    <property type="match status" value="1"/>
</dbReference>
<feature type="compositionally biased region" description="Basic residues" evidence="5">
    <location>
        <begin position="419"/>
        <end position="432"/>
    </location>
</feature>
<reference evidence="6" key="1">
    <citation type="journal article" date="2020" name="Stud. Mycol.">
        <title>101 Dothideomycetes genomes: a test case for predicting lifestyles and emergence of pathogens.</title>
        <authorList>
            <person name="Haridas S."/>
            <person name="Albert R."/>
            <person name="Binder M."/>
            <person name="Bloem J."/>
            <person name="Labutti K."/>
            <person name="Salamov A."/>
            <person name="Andreopoulos B."/>
            <person name="Baker S."/>
            <person name="Barry K."/>
            <person name="Bills G."/>
            <person name="Bluhm B."/>
            <person name="Cannon C."/>
            <person name="Castanera R."/>
            <person name="Culley D."/>
            <person name="Daum C."/>
            <person name="Ezra D."/>
            <person name="Gonzalez J."/>
            <person name="Henrissat B."/>
            <person name="Kuo A."/>
            <person name="Liang C."/>
            <person name="Lipzen A."/>
            <person name="Lutzoni F."/>
            <person name="Magnuson J."/>
            <person name="Mondo S."/>
            <person name="Nolan M."/>
            <person name="Ohm R."/>
            <person name="Pangilinan J."/>
            <person name="Park H.-J."/>
            <person name="Ramirez L."/>
            <person name="Alfaro M."/>
            <person name="Sun H."/>
            <person name="Tritt A."/>
            <person name="Yoshinaga Y."/>
            <person name="Zwiers L.-H."/>
            <person name="Turgeon B."/>
            <person name="Goodwin S."/>
            <person name="Spatafora J."/>
            <person name="Crous P."/>
            <person name="Grigoriev I."/>
        </authorList>
    </citation>
    <scope>NUCLEOTIDE SEQUENCE</scope>
    <source>
        <strain evidence="6">CBS 121167</strain>
    </source>
</reference>
<dbReference type="GO" id="GO:0042797">
    <property type="term" value="P:tRNA transcription by RNA polymerase III"/>
    <property type="evidence" value="ECO:0007669"/>
    <property type="project" value="TreeGrafter"/>
</dbReference>
<feature type="region of interest" description="Disordered" evidence="5">
    <location>
        <begin position="526"/>
        <end position="554"/>
    </location>
</feature>
<comment type="subcellular location">
    <subcellularLocation>
        <location evidence="1">Nucleus</location>
    </subcellularLocation>
</comment>
<proteinExistence type="predicted"/>